<dbReference type="InterPro" id="IPR005746">
    <property type="entry name" value="Thioredoxin"/>
</dbReference>
<organism evidence="8 9">
    <name type="scientific">Nocardiopsis tropica</name>
    <dbReference type="NCBI Taxonomy" id="109330"/>
    <lineage>
        <taxon>Bacteria</taxon>
        <taxon>Bacillati</taxon>
        <taxon>Actinomycetota</taxon>
        <taxon>Actinomycetes</taxon>
        <taxon>Streptosporangiales</taxon>
        <taxon>Nocardiopsidaceae</taxon>
        <taxon>Nocardiopsis</taxon>
    </lineage>
</organism>
<protein>
    <recommendedName>
        <fullName evidence="6">Thioredoxin</fullName>
    </recommendedName>
</protein>
<dbReference type="CDD" id="cd02947">
    <property type="entry name" value="TRX_family"/>
    <property type="match status" value="1"/>
</dbReference>
<dbReference type="RefSeq" id="WP_330160954.1">
    <property type="nucleotide sequence ID" value="NZ_BAAAJA010000018.1"/>
</dbReference>
<evidence type="ECO:0000256" key="6">
    <source>
        <dbReference type="PIRNR" id="PIRNR000077"/>
    </source>
</evidence>
<evidence type="ECO:0000256" key="4">
    <source>
        <dbReference type="ARBA" id="ARBA00023157"/>
    </source>
</evidence>
<comment type="similarity">
    <text evidence="1 6">Belongs to the thioredoxin family.</text>
</comment>
<dbReference type="InterPro" id="IPR013766">
    <property type="entry name" value="Thioredoxin_domain"/>
</dbReference>
<evidence type="ECO:0000313" key="8">
    <source>
        <dbReference type="EMBL" id="MEE2054052.1"/>
    </source>
</evidence>
<dbReference type="Pfam" id="PF00085">
    <property type="entry name" value="Thioredoxin"/>
    <property type="match status" value="1"/>
</dbReference>
<evidence type="ECO:0000256" key="5">
    <source>
        <dbReference type="ARBA" id="ARBA00023284"/>
    </source>
</evidence>
<dbReference type="PANTHER" id="PTHR45663">
    <property type="entry name" value="GEO12009P1"/>
    <property type="match status" value="1"/>
</dbReference>
<evidence type="ECO:0000259" key="7">
    <source>
        <dbReference type="PROSITE" id="PS51352"/>
    </source>
</evidence>
<dbReference type="PANTHER" id="PTHR45663:SF11">
    <property type="entry name" value="GEO12009P1"/>
    <property type="match status" value="1"/>
</dbReference>
<proteinExistence type="inferred from homology"/>
<dbReference type="PIRSF" id="PIRSF000077">
    <property type="entry name" value="Thioredoxin"/>
    <property type="match status" value="1"/>
</dbReference>
<sequence>MNGTTGLDEVTDATFDDEVLGADRPVLVEFTSDHCPPCRQMVPVLDAVAAETAGRIRVVRLDVGANPGTTRAYRVMGTPTMLVFRDGAPVMTMVGARSKRRLLQELEDVR</sequence>
<evidence type="ECO:0000256" key="3">
    <source>
        <dbReference type="ARBA" id="ARBA00022982"/>
    </source>
</evidence>
<dbReference type="EMBL" id="JAUUCC010000094">
    <property type="protein sequence ID" value="MEE2054052.1"/>
    <property type="molecule type" value="Genomic_DNA"/>
</dbReference>
<keyword evidence="3" id="KW-0249">Electron transport</keyword>
<evidence type="ECO:0000313" key="9">
    <source>
        <dbReference type="Proteomes" id="UP001348641"/>
    </source>
</evidence>
<comment type="caution">
    <text evidence="8">The sequence shown here is derived from an EMBL/GenBank/DDBJ whole genome shotgun (WGS) entry which is preliminary data.</text>
</comment>
<dbReference type="InterPro" id="IPR036249">
    <property type="entry name" value="Thioredoxin-like_sf"/>
</dbReference>
<feature type="domain" description="Thioredoxin" evidence="7">
    <location>
        <begin position="1"/>
        <end position="110"/>
    </location>
</feature>
<keyword evidence="2" id="KW-0813">Transport</keyword>
<dbReference type="Proteomes" id="UP001348641">
    <property type="component" value="Unassembled WGS sequence"/>
</dbReference>
<dbReference type="PROSITE" id="PS51352">
    <property type="entry name" value="THIOREDOXIN_2"/>
    <property type="match status" value="1"/>
</dbReference>
<accession>A0ABU7KY98</accession>
<dbReference type="SUPFAM" id="SSF52833">
    <property type="entry name" value="Thioredoxin-like"/>
    <property type="match status" value="1"/>
</dbReference>
<keyword evidence="4" id="KW-1015">Disulfide bond</keyword>
<evidence type="ECO:0000256" key="1">
    <source>
        <dbReference type="ARBA" id="ARBA00008987"/>
    </source>
</evidence>
<keyword evidence="5" id="KW-0676">Redox-active center</keyword>
<gene>
    <name evidence="8" type="ORF">Q8A49_26475</name>
</gene>
<evidence type="ECO:0000256" key="2">
    <source>
        <dbReference type="ARBA" id="ARBA00022448"/>
    </source>
</evidence>
<name>A0ABU7KY98_9ACTN</name>
<dbReference type="Gene3D" id="3.40.30.10">
    <property type="entry name" value="Glutaredoxin"/>
    <property type="match status" value="1"/>
</dbReference>
<reference evidence="8 9" key="1">
    <citation type="submission" date="2023-07" db="EMBL/GenBank/DDBJ databases">
        <authorList>
            <person name="Girao M."/>
            <person name="Carvalho M.F."/>
        </authorList>
    </citation>
    <scope>NUCLEOTIDE SEQUENCE [LARGE SCALE GENOMIC DNA]</scope>
    <source>
        <strain evidence="8 9">66/93</strain>
    </source>
</reference>